<dbReference type="PROSITE" id="PS51184">
    <property type="entry name" value="JMJC"/>
    <property type="match status" value="1"/>
</dbReference>
<dbReference type="PANTHER" id="PTHR12461:SF100">
    <property type="entry name" value="JMJC DOMAIN-CONTAINING PROTEIN 4"/>
    <property type="match status" value="1"/>
</dbReference>
<dbReference type="EMBL" id="AOGT01002032">
    <property type="protein sequence ID" value="EMG46380.1"/>
    <property type="molecule type" value="Genomic_DNA"/>
</dbReference>
<feature type="compositionally biased region" description="Acidic residues" evidence="2">
    <location>
        <begin position="121"/>
        <end position="148"/>
    </location>
</feature>
<sequence>MSATKKQNTGNLYQNYTVSSNEPIDIINDIKNLSSRHFFEKYVSIRKPVKFEVPADQQVIDLEKFKVDHLLDTLKYEDELQVEKKYQDGFGSGQKRIKMKLADLIEEVKKSDEYYLTTQYDFDDPDRDEKEEGDEEDDEEDEDDDEQTNDVQFDKFSDTSSIDMNDLHDDFEDLEDFDADQDTAELLQGEIELRVKDLFQPPLTNLFNSPSILPVTPSFFNLIPQQINLWMGSTVNAKPKEFTIDESREQDFGLGKQLPGSTPGSSSGLHHDHADNLYILVQGKKRFTILSPNDALKLHTVGTIYKIFNSGIIDYEINENAPNWKHVRDDGAIIEEILNYQLDNCEDDDKQKEQLLKELEGYIKQRTAVKETIKDLDPPSFSKVPPALLHLDELKDEELRTKIESFANKHFPGVLKLNKMEVWLEPGQMLYLPAGWFHEVSSYGVDDGVHIAVNYWFIPPSTKDYDKYHTDNYWSEDWERTKVALTKFEDFESI</sequence>
<dbReference type="OMA" id="PASWWHE"/>
<dbReference type="AlphaFoldDB" id="M3JU33"/>
<reference evidence="4 5" key="1">
    <citation type="submission" date="2013-02" db="EMBL/GenBank/DDBJ databases">
        <title>Genome sequence of Candida maltosa Xu316, a potential industrial strain for xylitol and ethanol production.</title>
        <authorList>
            <person name="Yu J."/>
            <person name="Wang Q."/>
            <person name="Geng X."/>
            <person name="Bao W."/>
            <person name="He P."/>
            <person name="Cai J."/>
        </authorList>
    </citation>
    <scope>NUCLEOTIDE SEQUENCE [LARGE SCALE GENOMIC DNA]</scope>
    <source>
        <strain evidence="5">Xu316</strain>
    </source>
</reference>
<feature type="coiled-coil region" evidence="1">
    <location>
        <begin position="345"/>
        <end position="372"/>
    </location>
</feature>
<gene>
    <name evidence="4" type="ORF">G210_3373</name>
</gene>
<evidence type="ECO:0000256" key="1">
    <source>
        <dbReference type="SAM" id="Coils"/>
    </source>
</evidence>
<dbReference type="OrthoDB" id="415358at2759"/>
<dbReference type="InterPro" id="IPR003347">
    <property type="entry name" value="JmjC_dom"/>
</dbReference>
<feature type="domain" description="JmjC" evidence="3">
    <location>
        <begin position="198"/>
        <end position="472"/>
    </location>
</feature>
<evidence type="ECO:0000313" key="5">
    <source>
        <dbReference type="Proteomes" id="UP000011777"/>
    </source>
</evidence>
<evidence type="ECO:0000256" key="2">
    <source>
        <dbReference type="SAM" id="MobiDB-lite"/>
    </source>
</evidence>
<name>M3JU33_CANMX</name>
<evidence type="ECO:0000259" key="3">
    <source>
        <dbReference type="PROSITE" id="PS51184"/>
    </source>
</evidence>
<keyword evidence="5" id="KW-1185">Reference proteome</keyword>
<dbReference type="Pfam" id="PF13621">
    <property type="entry name" value="Cupin_8"/>
    <property type="match status" value="1"/>
</dbReference>
<dbReference type="InterPro" id="IPR041667">
    <property type="entry name" value="Cupin_8"/>
</dbReference>
<dbReference type="Gene3D" id="2.60.120.650">
    <property type="entry name" value="Cupin"/>
    <property type="match status" value="1"/>
</dbReference>
<accession>M3JU33</accession>
<comment type="caution">
    <text evidence="4">The sequence shown here is derived from an EMBL/GenBank/DDBJ whole genome shotgun (WGS) entry which is preliminary data.</text>
</comment>
<dbReference type="PANTHER" id="PTHR12461">
    <property type="entry name" value="HYPOXIA-INDUCIBLE FACTOR 1 ALPHA INHIBITOR-RELATED"/>
    <property type="match status" value="1"/>
</dbReference>
<keyword evidence="1" id="KW-0175">Coiled coil</keyword>
<dbReference type="SUPFAM" id="SSF51197">
    <property type="entry name" value="Clavaminate synthase-like"/>
    <property type="match status" value="1"/>
</dbReference>
<dbReference type="HOGENOM" id="CLU_017405_0_0_1"/>
<protein>
    <recommendedName>
        <fullName evidence="3">JmjC domain-containing protein</fullName>
    </recommendedName>
</protein>
<proteinExistence type="predicted"/>
<evidence type="ECO:0000313" key="4">
    <source>
        <dbReference type="EMBL" id="EMG46380.1"/>
    </source>
</evidence>
<dbReference type="STRING" id="1245528.M3JU33"/>
<feature type="region of interest" description="Disordered" evidence="2">
    <location>
        <begin position="119"/>
        <end position="164"/>
    </location>
</feature>
<dbReference type="Proteomes" id="UP000011777">
    <property type="component" value="Unassembled WGS sequence"/>
</dbReference>
<dbReference type="eggNOG" id="KOG2508">
    <property type="taxonomic scope" value="Eukaryota"/>
</dbReference>
<organism evidence="4 5">
    <name type="scientific">Candida maltosa (strain Xu316)</name>
    <name type="common">Yeast</name>
    <dbReference type="NCBI Taxonomy" id="1245528"/>
    <lineage>
        <taxon>Eukaryota</taxon>
        <taxon>Fungi</taxon>
        <taxon>Dikarya</taxon>
        <taxon>Ascomycota</taxon>
        <taxon>Saccharomycotina</taxon>
        <taxon>Pichiomycetes</taxon>
        <taxon>Debaryomycetaceae</taxon>
        <taxon>Candida/Lodderomyces clade</taxon>
        <taxon>Candida</taxon>
    </lineage>
</organism>